<keyword evidence="2" id="KW-1185">Reference proteome</keyword>
<gene>
    <name evidence="1" type="ORF">L2E82_24517</name>
</gene>
<accession>A0ACB9E0F1</accession>
<evidence type="ECO:0000313" key="2">
    <source>
        <dbReference type="Proteomes" id="UP001055811"/>
    </source>
</evidence>
<dbReference type="EMBL" id="CM042012">
    <property type="protein sequence ID" value="KAI3752484.1"/>
    <property type="molecule type" value="Genomic_DNA"/>
</dbReference>
<reference evidence="1 2" key="2">
    <citation type="journal article" date="2022" name="Mol. Ecol. Resour.">
        <title>The genomes of chicory, endive, great burdock and yacon provide insights into Asteraceae paleo-polyploidization history and plant inulin production.</title>
        <authorList>
            <person name="Fan W."/>
            <person name="Wang S."/>
            <person name="Wang H."/>
            <person name="Wang A."/>
            <person name="Jiang F."/>
            <person name="Liu H."/>
            <person name="Zhao H."/>
            <person name="Xu D."/>
            <person name="Zhang Y."/>
        </authorList>
    </citation>
    <scope>NUCLEOTIDE SEQUENCE [LARGE SCALE GENOMIC DNA]</scope>
    <source>
        <strain evidence="2">cv. Punajuju</strain>
        <tissue evidence="1">Leaves</tissue>
    </source>
</reference>
<sequence>MYQTQSRVGYKKVIFDFDFDFDSNYDLDDDGEDGRSLLFVPIGKGHVHVNGFDNHTHTHIHTETPVVTYCNLLSFTNAKDMFLRIQPLLDFYCLSISIF</sequence>
<name>A0ACB9E0F1_CICIN</name>
<reference evidence="2" key="1">
    <citation type="journal article" date="2022" name="Mol. Ecol. Resour.">
        <title>The genomes of chicory, endive, great burdock and yacon provide insights into Asteraceae palaeo-polyploidization history and plant inulin production.</title>
        <authorList>
            <person name="Fan W."/>
            <person name="Wang S."/>
            <person name="Wang H."/>
            <person name="Wang A."/>
            <person name="Jiang F."/>
            <person name="Liu H."/>
            <person name="Zhao H."/>
            <person name="Xu D."/>
            <person name="Zhang Y."/>
        </authorList>
    </citation>
    <scope>NUCLEOTIDE SEQUENCE [LARGE SCALE GENOMIC DNA]</scope>
    <source>
        <strain evidence="2">cv. Punajuju</strain>
    </source>
</reference>
<protein>
    <submittedName>
        <fullName evidence="1">Uncharacterized protein</fullName>
    </submittedName>
</protein>
<proteinExistence type="predicted"/>
<dbReference type="Proteomes" id="UP001055811">
    <property type="component" value="Linkage Group LG04"/>
</dbReference>
<comment type="caution">
    <text evidence="1">The sequence shown here is derived from an EMBL/GenBank/DDBJ whole genome shotgun (WGS) entry which is preliminary data.</text>
</comment>
<organism evidence="1 2">
    <name type="scientific">Cichorium intybus</name>
    <name type="common">Chicory</name>
    <dbReference type="NCBI Taxonomy" id="13427"/>
    <lineage>
        <taxon>Eukaryota</taxon>
        <taxon>Viridiplantae</taxon>
        <taxon>Streptophyta</taxon>
        <taxon>Embryophyta</taxon>
        <taxon>Tracheophyta</taxon>
        <taxon>Spermatophyta</taxon>
        <taxon>Magnoliopsida</taxon>
        <taxon>eudicotyledons</taxon>
        <taxon>Gunneridae</taxon>
        <taxon>Pentapetalae</taxon>
        <taxon>asterids</taxon>
        <taxon>campanulids</taxon>
        <taxon>Asterales</taxon>
        <taxon>Asteraceae</taxon>
        <taxon>Cichorioideae</taxon>
        <taxon>Cichorieae</taxon>
        <taxon>Cichoriinae</taxon>
        <taxon>Cichorium</taxon>
    </lineage>
</organism>
<evidence type="ECO:0000313" key="1">
    <source>
        <dbReference type="EMBL" id="KAI3752484.1"/>
    </source>
</evidence>